<feature type="compositionally biased region" description="Acidic residues" evidence="4">
    <location>
        <begin position="614"/>
        <end position="624"/>
    </location>
</feature>
<feature type="compositionally biased region" description="Low complexity" evidence="4">
    <location>
        <begin position="828"/>
        <end position="845"/>
    </location>
</feature>
<protein>
    <recommendedName>
        <fullName evidence="5">Centrosomin N-terminal motif 1 domain-containing protein</fullName>
    </recommendedName>
</protein>
<feature type="region of interest" description="Disordered" evidence="4">
    <location>
        <begin position="535"/>
        <end position="556"/>
    </location>
</feature>
<feature type="region of interest" description="Disordered" evidence="4">
    <location>
        <begin position="729"/>
        <end position="790"/>
    </location>
</feature>
<keyword evidence="2" id="KW-0963">Cytoplasm</keyword>
<gene>
    <name evidence="6" type="ORF">B0T25DRAFT_593208</name>
</gene>
<feature type="compositionally biased region" description="Polar residues" evidence="4">
    <location>
        <begin position="385"/>
        <end position="415"/>
    </location>
</feature>
<dbReference type="GO" id="GO:0005815">
    <property type="term" value="C:microtubule organizing center"/>
    <property type="evidence" value="ECO:0007669"/>
    <property type="project" value="InterPro"/>
</dbReference>
<feature type="compositionally biased region" description="Polar residues" evidence="4">
    <location>
        <begin position="133"/>
        <end position="143"/>
    </location>
</feature>
<feature type="compositionally biased region" description="Basic residues" evidence="4">
    <location>
        <begin position="777"/>
        <end position="790"/>
    </location>
</feature>
<feature type="compositionally biased region" description="Polar residues" evidence="4">
    <location>
        <begin position="535"/>
        <end position="548"/>
    </location>
</feature>
<feature type="region of interest" description="Disordered" evidence="4">
    <location>
        <begin position="813"/>
        <end position="1007"/>
    </location>
</feature>
<feature type="domain" description="Centrosomin N-terminal motif 1" evidence="5">
    <location>
        <begin position="164"/>
        <end position="230"/>
    </location>
</feature>
<comment type="caution">
    <text evidence="6">The sequence shown here is derived from an EMBL/GenBank/DDBJ whole genome shotgun (WGS) entry which is preliminary data.</text>
</comment>
<feature type="compositionally biased region" description="Polar residues" evidence="4">
    <location>
        <begin position="744"/>
        <end position="757"/>
    </location>
</feature>
<keyword evidence="7" id="KW-1185">Reference proteome</keyword>
<evidence type="ECO:0000256" key="2">
    <source>
        <dbReference type="ARBA" id="ARBA00022490"/>
    </source>
</evidence>
<dbReference type="InterPro" id="IPR012943">
    <property type="entry name" value="Cnn_1N"/>
</dbReference>
<sequence>MRHGADQREGSGTQGQSTDRSRNPPYPRTASRSSTSSTRTRISNNSSSSSHQLPAGALPHRYHHTRCNRPSPLERPRSQLSREALENSRESLPTMSTYLQERLERERKVNDSERSSSRASNEAMSTPPDFRAVQSSPPRNNPTEGRRPRSSGGGEPSKKKGLGLKEMEQTLSTLHKQNFDLKLELFHRREKQTALEERVEKLESDKAQTDDMNDQLILELEKRDKAVEEAVAMIVVLEARVEQLLREREMVRRVEEEGLFYARGDSPVPEATPKMKMLEMPQFDNAKVLNRMPSFLSEHSENTANLRNVYLGVRGSVLSLPRMAEDSHEVDRMEHNGVSSPTLSVLSESSFLSVYGQRGGEESSARNSPPAMDGPSVNRRAPVDESSQATNSMTPSKPRRVSTSPGPNGPGQFQNIHDILDMGGSPLQRLERLERTLTAMGEASRPPTSSQEQDIPPMSRLVQTMTQPKTKQEKREALQRVLTQGHQGPMGRELSHGHGLPPTPDTISTSTLRRFQSSNDTLSREQSLVNERSYLTLSETTASQNSGYDGNGGAKRLELPEQTSQAPSTTAFDSRRQLLAHSVNNPPISLSPPPRPRSAGETTVSRRRGRNGWDSDESDDDFGDGMDSMASSFDPWLRESLKPGQADALDPMSSASQAGGKHADRASPDLFSFPATTGGWATNVMFGSLGGAGYMGALGSPIPSPPMADALDALGESLPGSYFGSGLANPAIGSSHAPPPPPNRRSSLQAATGSTSLIKGAGSIPGSPARPSPMGAKPKRSPIRASRHRSNSIDVRPLLLNLTETGLRQDRAATVPPKQLYLPPPPQAQESQDRQQQQQQQQASQKQRHYPPTASQPARSRGLNSLFRRSTGSAEPPQLAAPSSAPPTETTFKNVPGPMMGLPSWGKRNSLIADDDRESATPPPILRNKGQPRVDLDEGGGVPLNPPSSGGAPIGDIPGSPQASGPNVNGGATVGNVGNPPPPRNDGGGKRKWLGLGRVSSLRNRGI</sequence>
<name>A0AAJ0H885_9PEZI</name>
<feature type="compositionally biased region" description="Basic and acidic residues" evidence="4">
    <location>
        <begin position="101"/>
        <end position="116"/>
    </location>
</feature>
<evidence type="ECO:0000256" key="1">
    <source>
        <dbReference type="ARBA" id="ARBA00004496"/>
    </source>
</evidence>
<evidence type="ECO:0000256" key="3">
    <source>
        <dbReference type="SAM" id="Coils"/>
    </source>
</evidence>
<dbReference type="GO" id="GO:0005737">
    <property type="term" value="C:cytoplasm"/>
    <property type="evidence" value="ECO:0007669"/>
    <property type="project" value="UniProtKB-SubCell"/>
</dbReference>
<feature type="region of interest" description="Disordered" evidence="4">
    <location>
        <begin position="644"/>
        <end position="667"/>
    </location>
</feature>
<proteinExistence type="predicted"/>
<dbReference type="Proteomes" id="UP001275084">
    <property type="component" value="Unassembled WGS sequence"/>
</dbReference>
<feature type="region of interest" description="Disordered" evidence="4">
    <location>
        <begin position="583"/>
        <end position="632"/>
    </location>
</feature>
<feature type="compositionally biased region" description="Low complexity" evidence="4">
    <location>
        <begin position="965"/>
        <end position="978"/>
    </location>
</feature>
<feature type="region of interest" description="Disordered" evidence="4">
    <location>
        <begin position="483"/>
        <end position="509"/>
    </location>
</feature>
<evidence type="ECO:0000256" key="4">
    <source>
        <dbReference type="SAM" id="MobiDB-lite"/>
    </source>
</evidence>
<evidence type="ECO:0000313" key="6">
    <source>
        <dbReference type="EMBL" id="KAK3343554.1"/>
    </source>
</evidence>
<accession>A0AAJ0H885</accession>
<dbReference type="Pfam" id="PF07989">
    <property type="entry name" value="Cnn_1N"/>
    <property type="match status" value="1"/>
</dbReference>
<evidence type="ECO:0000313" key="7">
    <source>
        <dbReference type="Proteomes" id="UP001275084"/>
    </source>
</evidence>
<comment type="subcellular location">
    <subcellularLocation>
        <location evidence="1">Cytoplasm</location>
    </subcellularLocation>
</comment>
<evidence type="ECO:0000259" key="5">
    <source>
        <dbReference type="Pfam" id="PF07989"/>
    </source>
</evidence>
<feature type="compositionally biased region" description="Low complexity" evidence="4">
    <location>
        <begin position="873"/>
        <end position="887"/>
    </location>
</feature>
<keyword evidence="3" id="KW-0175">Coiled coil</keyword>
<feature type="compositionally biased region" description="Low complexity" evidence="4">
    <location>
        <begin position="28"/>
        <end position="50"/>
    </location>
</feature>
<reference evidence="6" key="1">
    <citation type="journal article" date="2023" name="Mol. Phylogenet. Evol.">
        <title>Genome-scale phylogeny and comparative genomics of the fungal order Sordariales.</title>
        <authorList>
            <person name="Hensen N."/>
            <person name="Bonometti L."/>
            <person name="Westerberg I."/>
            <person name="Brannstrom I.O."/>
            <person name="Guillou S."/>
            <person name="Cros-Aarteil S."/>
            <person name="Calhoun S."/>
            <person name="Haridas S."/>
            <person name="Kuo A."/>
            <person name="Mondo S."/>
            <person name="Pangilinan J."/>
            <person name="Riley R."/>
            <person name="LaButti K."/>
            <person name="Andreopoulos B."/>
            <person name="Lipzen A."/>
            <person name="Chen C."/>
            <person name="Yan M."/>
            <person name="Daum C."/>
            <person name="Ng V."/>
            <person name="Clum A."/>
            <person name="Steindorff A."/>
            <person name="Ohm R.A."/>
            <person name="Martin F."/>
            <person name="Silar P."/>
            <person name="Natvig D.O."/>
            <person name="Lalanne C."/>
            <person name="Gautier V."/>
            <person name="Ament-Velasquez S.L."/>
            <person name="Kruys A."/>
            <person name="Hutchinson M.I."/>
            <person name="Powell A.J."/>
            <person name="Barry K."/>
            <person name="Miller A.N."/>
            <person name="Grigoriev I.V."/>
            <person name="Debuchy R."/>
            <person name="Gladieux P."/>
            <person name="Hiltunen Thoren M."/>
            <person name="Johannesson H."/>
        </authorList>
    </citation>
    <scope>NUCLEOTIDE SEQUENCE</scope>
    <source>
        <strain evidence="6">CBS 955.72</strain>
    </source>
</reference>
<reference evidence="6" key="2">
    <citation type="submission" date="2023-06" db="EMBL/GenBank/DDBJ databases">
        <authorList>
            <consortium name="Lawrence Berkeley National Laboratory"/>
            <person name="Haridas S."/>
            <person name="Hensen N."/>
            <person name="Bonometti L."/>
            <person name="Westerberg I."/>
            <person name="Brannstrom I.O."/>
            <person name="Guillou S."/>
            <person name="Cros-Aarteil S."/>
            <person name="Calhoun S."/>
            <person name="Kuo A."/>
            <person name="Mondo S."/>
            <person name="Pangilinan J."/>
            <person name="Riley R."/>
            <person name="Labutti K."/>
            <person name="Andreopoulos B."/>
            <person name="Lipzen A."/>
            <person name="Chen C."/>
            <person name="Yanf M."/>
            <person name="Daum C."/>
            <person name="Ng V."/>
            <person name="Clum A."/>
            <person name="Steindorff A."/>
            <person name="Ohm R."/>
            <person name="Martin F."/>
            <person name="Silar P."/>
            <person name="Natvig D."/>
            <person name="Lalanne C."/>
            <person name="Gautier V."/>
            <person name="Ament-Velasquez S.L."/>
            <person name="Kruys A."/>
            <person name="Hutchinson M.I."/>
            <person name="Powell A.J."/>
            <person name="Barry K."/>
            <person name="Miller A.N."/>
            <person name="Grigoriev I.V."/>
            <person name="Debuchy R."/>
            <person name="Gladieux P."/>
            <person name="Thoren M.H."/>
            <person name="Johannesson H."/>
        </authorList>
    </citation>
    <scope>NUCLEOTIDE SEQUENCE</scope>
    <source>
        <strain evidence="6">CBS 955.72</strain>
    </source>
</reference>
<feature type="coiled-coil region" evidence="3">
    <location>
        <begin position="164"/>
        <end position="254"/>
    </location>
</feature>
<feature type="compositionally biased region" description="Polar residues" evidence="4">
    <location>
        <begin position="90"/>
        <end position="99"/>
    </location>
</feature>
<dbReference type="EMBL" id="JAUIQD010000007">
    <property type="protein sequence ID" value="KAK3343554.1"/>
    <property type="molecule type" value="Genomic_DNA"/>
</dbReference>
<dbReference type="AlphaFoldDB" id="A0AAJ0H885"/>
<feature type="region of interest" description="Disordered" evidence="4">
    <location>
        <begin position="1"/>
        <end position="161"/>
    </location>
</feature>
<feature type="region of interest" description="Disordered" evidence="4">
    <location>
        <begin position="354"/>
        <end position="419"/>
    </location>
</feature>
<organism evidence="6 7">
    <name type="scientific">Lasiosphaeria hispida</name>
    <dbReference type="NCBI Taxonomy" id="260671"/>
    <lineage>
        <taxon>Eukaryota</taxon>
        <taxon>Fungi</taxon>
        <taxon>Dikarya</taxon>
        <taxon>Ascomycota</taxon>
        <taxon>Pezizomycotina</taxon>
        <taxon>Sordariomycetes</taxon>
        <taxon>Sordariomycetidae</taxon>
        <taxon>Sordariales</taxon>
        <taxon>Lasiosphaeriaceae</taxon>
        <taxon>Lasiosphaeria</taxon>
    </lineage>
</organism>